<keyword evidence="1" id="KW-0812">Transmembrane</keyword>
<dbReference type="InterPro" id="IPR018719">
    <property type="entry name" value="DUF2243_membrane"/>
</dbReference>
<proteinExistence type="predicted"/>
<accession>A0ABS3N3S6</accession>
<protein>
    <submittedName>
        <fullName evidence="2">DUF2243 domain-containing protein</fullName>
    </submittedName>
</protein>
<dbReference type="Proteomes" id="UP000663981">
    <property type="component" value="Unassembled WGS sequence"/>
</dbReference>
<comment type="caution">
    <text evidence="2">The sequence shown here is derived from an EMBL/GenBank/DDBJ whole genome shotgun (WGS) entry which is preliminary data.</text>
</comment>
<evidence type="ECO:0000256" key="1">
    <source>
        <dbReference type="SAM" id="Phobius"/>
    </source>
</evidence>
<reference evidence="2 3" key="1">
    <citation type="submission" date="2021-03" db="EMBL/GenBank/DDBJ databases">
        <title>Whole genome sequence of Metabacillus bambusae BG109.</title>
        <authorList>
            <person name="Jeong J.W."/>
        </authorList>
    </citation>
    <scope>NUCLEOTIDE SEQUENCE [LARGE SCALE GENOMIC DNA]</scope>
    <source>
        <strain evidence="2 3">BG109</strain>
    </source>
</reference>
<name>A0ABS3N3S6_9BACI</name>
<sequence>MFRIVYKGEKIVSTKTKTRFINIGSFVLGFGFLGALDGIIFHQLLQWHSVIMATDRPGQIVSDGIFHFAVTITLVLGGILLWVAGNPTNLSKGIRLLVGGILIGGGTFNIVEGIINHHILQIHRVKPGDPNALAFDLAFLAVGLLLLIIGMIIKRSGRPHLTSINA</sequence>
<keyword evidence="1" id="KW-0472">Membrane</keyword>
<dbReference type="Pfam" id="PF10002">
    <property type="entry name" value="DUF2243"/>
    <property type="match status" value="1"/>
</dbReference>
<keyword evidence="3" id="KW-1185">Reference proteome</keyword>
<gene>
    <name evidence="2" type="ORF">I7822_14340</name>
</gene>
<evidence type="ECO:0000313" key="3">
    <source>
        <dbReference type="Proteomes" id="UP000663981"/>
    </source>
</evidence>
<keyword evidence="1" id="KW-1133">Transmembrane helix</keyword>
<organism evidence="2 3">
    <name type="scientific">Metabacillus bambusae</name>
    <dbReference type="NCBI Taxonomy" id="2795218"/>
    <lineage>
        <taxon>Bacteria</taxon>
        <taxon>Bacillati</taxon>
        <taxon>Bacillota</taxon>
        <taxon>Bacilli</taxon>
        <taxon>Bacillales</taxon>
        <taxon>Bacillaceae</taxon>
        <taxon>Metabacillus</taxon>
    </lineage>
</organism>
<feature type="transmembrane region" description="Helical" evidence="1">
    <location>
        <begin position="65"/>
        <end position="84"/>
    </location>
</feature>
<feature type="transmembrane region" description="Helical" evidence="1">
    <location>
        <begin position="132"/>
        <end position="153"/>
    </location>
</feature>
<feature type="transmembrane region" description="Helical" evidence="1">
    <location>
        <begin position="96"/>
        <end position="120"/>
    </location>
</feature>
<evidence type="ECO:0000313" key="2">
    <source>
        <dbReference type="EMBL" id="MBO1512833.1"/>
    </source>
</evidence>
<dbReference type="EMBL" id="JAGDEL010000010">
    <property type="protein sequence ID" value="MBO1512833.1"/>
    <property type="molecule type" value="Genomic_DNA"/>
</dbReference>
<feature type="transmembrane region" description="Helical" evidence="1">
    <location>
        <begin position="20"/>
        <end position="45"/>
    </location>
</feature>